<protein>
    <recommendedName>
        <fullName evidence="3">Nudix hydrolase domain-containing protein</fullName>
    </recommendedName>
</protein>
<dbReference type="PANTHER" id="PTHR13994">
    <property type="entry name" value="NUDIX HYDROLASE RELATED"/>
    <property type="match status" value="1"/>
</dbReference>
<evidence type="ECO:0000256" key="2">
    <source>
        <dbReference type="ARBA" id="ARBA00022801"/>
    </source>
</evidence>
<comment type="similarity">
    <text evidence="1">Belongs to the Nudix hydrolase family.</text>
</comment>
<organism evidence="4 5">
    <name type="scientific">Pomacea canaliculata</name>
    <name type="common">Golden apple snail</name>
    <dbReference type="NCBI Taxonomy" id="400727"/>
    <lineage>
        <taxon>Eukaryota</taxon>
        <taxon>Metazoa</taxon>
        <taxon>Spiralia</taxon>
        <taxon>Lophotrochozoa</taxon>
        <taxon>Mollusca</taxon>
        <taxon>Gastropoda</taxon>
        <taxon>Caenogastropoda</taxon>
        <taxon>Architaenioglossa</taxon>
        <taxon>Ampullarioidea</taxon>
        <taxon>Ampullariidae</taxon>
        <taxon>Pomacea</taxon>
    </lineage>
</organism>
<dbReference type="Gene3D" id="3.40.630.30">
    <property type="match status" value="1"/>
</dbReference>
<dbReference type="OMA" id="FRHTHNM"/>
<proteinExistence type="inferred from homology"/>
<dbReference type="PROSITE" id="PS51462">
    <property type="entry name" value="NUDIX"/>
    <property type="match status" value="1"/>
</dbReference>
<name>A0A2T7PD46_POMCA</name>
<dbReference type="EMBL" id="PZQS01000004">
    <property type="protein sequence ID" value="PVD31329.1"/>
    <property type="molecule type" value="Genomic_DNA"/>
</dbReference>
<dbReference type="SUPFAM" id="SSF55811">
    <property type="entry name" value="Nudix"/>
    <property type="match status" value="1"/>
</dbReference>
<dbReference type="InterPro" id="IPR040618">
    <property type="entry name" value="Pre-Nudix"/>
</dbReference>
<dbReference type="InterPro" id="IPR000086">
    <property type="entry name" value="NUDIX_hydrolase_dom"/>
</dbReference>
<dbReference type="InterPro" id="IPR020084">
    <property type="entry name" value="NUDIX_hydrolase_CS"/>
</dbReference>
<dbReference type="Proteomes" id="UP000245119">
    <property type="component" value="Linkage Group LG4"/>
</dbReference>
<evidence type="ECO:0000256" key="1">
    <source>
        <dbReference type="ARBA" id="ARBA00005582"/>
    </source>
</evidence>
<dbReference type="FunFam" id="3.90.79.10:FF:000015">
    <property type="entry name" value="Nudix hydrolase 8"/>
    <property type="match status" value="1"/>
</dbReference>
<keyword evidence="5" id="KW-1185">Reference proteome</keyword>
<dbReference type="OrthoDB" id="447842at2759"/>
<dbReference type="CDD" id="cd04670">
    <property type="entry name" value="NUDIX_ASFGF2_Nudt6"/>
    <property type="match status" value="1"/>
</dbReference>
<dbReference type="Pfam" id="PF18290">
    <property type="entry name" value="Nudix_hydro"/>
    <property type="match status" value="1"/>
</dbReference>
<feature type="domain" description="Nudix hydrolase" evidence="3">
    <location>
        <begin position="98"/>
        <end position="232"/>
    </location>
</feature>
<dbReference type="GO" id="GO:0047631">
    <property type="term" value="F:ADP-ribose diphosphatase activity"/>
    <property type="evidence" value="ECO:0007669"/>
    <property type="project" value="TreeGrafter"/>
</dbReference>
<evidence type="ECO:0000313" key="5">
    <source>
        <dbReference type="Proteomes" id="UP000245119"/>
    </source>
</evidence>
<dbReference type="PANTHER" id="PTHR13994:SF13">
    <property type="entry name" value="FI03680P"/>
    <property type="match status" value="1"/>
</dbReference>
<keyword evidence="2" id="KW-0378">Hydrolase</keyword>
<dbReference type="Gene3D" id="3.90.79.10">
    <property type="entry name" value="Nucleoside Triphosphate Pyrophosphohydrolase"/>
    <property type="match status" value="1"/>
</dbReference>
<dbReference type="GO" id="GO:0051287">
    <property type="term" value="F:NAD binding"/>
    <property type="evidence" value="ECO:0007669"/>
    <property type="project" value="TreeGrafter"/>
</dbReference>
<gene>
    <name evidence="4" type="ORF">C0Q70_06741</name>
</gene>
<dbReference type="InterPro" id="IPR003293">
    <property type="entry name" value="Nudix_hydrolase6-like"/>
</dbReference>
<dbReference type="PROSITE" id="PS00893">
    <property type="entry name" value="NUDIX_BOX"/>
    <property type="match status" value="1"/>
</dbReference>
<accession>A0A2T7PD46</accession>
<reference evidence="4 5" key="1">
    <citation type="submission" date="2018-04" db="EMBL/GenBank/DDBJ databases">
        <title>The genome of golden apple snail Pomacea canaliculata provides insight into stress tolerance and invasive adaptation.</title>
        <authorList>
            <person name="Liu C."/>
            <person name="Liu B."/>
            <person name="Ren Y."/>
            <person name="Zhang Y."/>
            <person name="Wang H."/>
            <person name="Li S."/>
            <person name="Jiang F."/>
            <person name="Yin L."/>
            <person name="Zhang G."/>
            <person name="Qian W."/>
            <person name="Fan W."/>
        </authorList>
    </citation>
    <scope>NUCLEOTIDE SEQUENCE [LARGE SCALE GENOMIC DNA]</scope>
    <source>
        <strain evidence="4">SZHN2017</strain>
        <tissue evidence="4">Muscle</tissue>
    </source>
</reference>
<dbReference type="PRINTS" id="PR01356">
    <property type="entry name" value="GFGPROTEIN"/>
</dbReference>
<evidence type="ECO:0000313" key="4">
    <source>
        <dbReference type="EMBL" id="PVD31329.1"/>
    </source>
</evidence>
<sequence>MAEFFKVVTDRYDGITIDTAQQSFKDDAVFLQNLKGAVSEWKVSGKRGLWIKVASLHSSLVPLLTEMGFDFHHAQPGYVMMTLWMCDNHPNELPEYANQYIGVGGFVVNEKNQLLVMQERYGQNKKSPWKLPGGHANKGEDLIDTAQREVLEETGVECEFVSLLAFRHQHNYRFGCSDIYFICVMRPITQEIKPCPREVSDCQWMDLDEYISDPTISDANRHFALCYKENIENGFSIIPSKVLSFDKRVLNNIYSIKNIQDRH</sequence>
<dbReference type="InterPro" id="IPR015797">
    <property type="entry name" value="NUDIX_hydrolase-like_dom_sf"/>
</dbReference>
<dbReference type="AlphaFoldDB" id="A0A2T7PD46"/>
<dbReference type="GO" id="GO:0035529">
    <property type="term" value="F:NADH pyrophosphatase activity"/>
    <property type="evidence" value="ECO:0007669"/>
    <property type="project" value="TreeGrafter"/>
</dbReference>
<evidence type="ECO:0000259" key="3">
    <source>
        <dbReference type="PROSITE" id="PS51462"/>
    </source>
</evidence>
<dbReference type="Pfam" id="PF00293">
    <property type="entry name" value="NUDIX"/>
    <property type="match status" value="1"/>
</dbReference>
<comment type="caution">
    <text evidence="4">The sequence shown here is derived from an EMBL/GenBank/DDBJ whole genome shotgun (WGS) entry which is preliminary data.</text>
</comment>